<organism evidence="6 7">
    <name type="scientific">Alkaliphilus pronyensis</name>
    <dbReference type="NCBI Taxonomy" id="1482732"/>
    <lineage>
        <taxon>Bacteria</taxon>
        <taxon>Bacillati</taxon>
        <taxon>Bacillota</taxon>
        <taxon>Clostridia</taxon>
        <taxon>Peptostreptococcales</taxon>
        <taxon>Natronincolaceae</taxon>
        <taxon>Alkaliphilus</taxon>
    </lineage>
</organism>
<keyword evidence="1 4" id="KW-0663">Pyridoxal phosphate</keyword>
<reference evidence="6 7" key="1">
    <citation type="submission" date="2019-10" db="EMBL/GenBank/DDBJ databases">
        <title>Alkaliphilus serpentinus sp. nov. and Alkaliphilus pronyensis sp. nov., two novel anaerobic alkaliphilic species isolated from the serpentinized-hosted hydrothermal field of the Prony Bay (New Caledonia).</title>
        <authorList>
            <person name="Postec A."/>
        </authorList>
    </citation>
    <scope>NUCLEOTIDE SEQUENCE [LARGE SCALE GENOMIC DNA]</scope>
    <source>
        <strain evidence="6 7">LacV</strain>
    </source>
</reference>
<comment type="similarity">
    <text evidence="2 5">Belongs to the DegT/DnrJ/EryC1 family.</text>
</comment>
<protein>
    <submittedName>
        <fullName evidence="6">DegT/DnrJ/EryC1/StrS family aminotransferase</fullName>
    </submittedName>
</protein>
<name>A0A6I0FDK0_9FIRM</name>
<feature type="active site" description="Proton acceptor" evidence="3">
    <location>
        <position position="196"/>
    </location>
</feature>
<dbReference type="GO" id="GO:0030170">
    <property type="term" value="F:pyridoxal phosphate binding"/>
    <property type="evidence" value="ECO:0007669"/>
    <property type="project" value="UniProtKB-ARBA"/>
</dbReference>
<dbReference type="InterPro" id="IPR000653">
    <property type="entry name" value="DegT/StrS_aminotransferase"/>
</dbReference>
<evidence type="ECO:0000256" key="2">
    <source>
        <dbReference type="ARBA" id="ARBA00037999"/>
    </source>
</evidence>
<gene>
    <name evidence="6" type="ORF">F8154_03230</name>
</gene>
<dbReference type="InterPro" id="IPR015422">
    <property type="entry name" value="PyrdxlP-dep_Trfase_small"/>
</dbReference>
<evidence type="ECO:0000256" key="1">
    <source>
        <dbReference type="ARBA" id="ARBA00022898"/>
    </source>
</evidence>
<dbReference type="InterPro" id="IPR015424">
    <property type="entry name" value="PyrdxlP-dep_Trfase"/>
</dbReference>
<accession>A0A6I0FDK0</accession>
<dbReference type="InterPro" id="IPR015421">
    <property type="entry name" value="PyrdxlP-dep_Trfase_major"/>
</dbReference>
<dbReference type="PIRSF" id="PIRSF000390">
    <property type="entry name" value="PLP_StrS"/>
    <property type="match status" value="1"/>
</dbReference>
<dbReference type="GO" id="GO:0008483">
    <property type="term" value="F:transaminase activity"/>
    <property type="evidence" value="ECO:0007669"/>
    <property type="project" value="UniProtKB-KW"/>
</dbReference>
<keyword evidence="6" id="KW-0808">Transferase</keyword>
<dbReference type="Gene3D" id="3.40.640.10">
    <property type="entry name" value="Type I PLP-dependent aspartate aminotransferase-like (Major domain)"/>
    <property type="match status" value="1"/>
</dbReference>
<dbReference type="Proteomes" id="UP000432715">
    <property type="component" value="Unassembled WGS sequence"/>
</dbReference>
<dbReference type="SUPFAM" id="SSF53383">
    <property type="entry name" value="PLP-dependent transferases"/>
    <property type="match status" value="1"/>
</dbReference>
<evidence type="ECO:0000313" key="6">
    <source>
        <dbReference type="EMBL" id="KAB3537317.1"/>
    </source>
</evidence>
<comment type="caution">
    <text evidence="6">The sequence shown here is derived from an EMBL/GenBank/DDBJ whole genome shotgun (WGS) entry which is preliminary data.</text>
</comment>
<dbReference type="PANTHER" id="PTHR30244:SF36">
    <property type="entry name" value="3-OXO-GLUCOSE-6-PHOSPHATE:GLUTAMATE AMINOTRANSFERASE"/>
    <property type="match status" value="1"/>
</dbReference>
<proteinExistence type="inferred from homology"/>
<keyword evidence="7" id="KW-1185">Reference proteome</keyword>
<sequence>MRNLNKDITNKFIPSFDLTGQIRLLQNQLTDCYCKVLSNGSFILDKNVKEFECSISKLCQVDYGIGVASGSDALYLSLIGCGIAPGDEVITTPFTFIATANSITRAGAKPVFVDIDTKTWNINPELIEEKITSKTKAIMPVHLYGCPCKMDSIVSIAKKYKLKIIEDSAQAIGSKYQDKSIGSFGDTGCFSFYPTKNLGAFGDGGMIVTNDSKIAEKLLLLRSNGAKIKYYHDILGFNSRLDELQASILNVKLKYLNQWTVKRRNIAKLYNELLYPRIIDGKLPIQLPIEPENAYHVYHQYTIQAMDRNKLKSYLEQAGIGSTIYYPKPVHLQRAYIQLNYKLCDFPVTERACNEVLSLPMFPELTEDEAIRVANSIISFYAQ</sequence>
<feature type="modified residue" description="N6-(pyridoxal phosphate)lysine" evidence="4">
    <location>
        <position position="196"/>
    </location>
</feature>
<dbReference type="AlphaFoldDB" id="A0A6I0FDK0"/>
<evidence type="ECO:0000256" key="5">
    <source>
        <dbReference type="RuleBase" id="RU004508"/>
    </source>
</evidence>
<dbReference type="OrthoDB" id="9810913at2"/>
<dbReference type="EMBL" id="WBZC01000010">
    <property type="protein sequence ID" value="KAB3537317.1"/>
    <property type="molecule type" value="Genomic_DNA"/>
</dbReference>
<dbReference type="RefSeq" id="WP_151860148.1">
    <property type="nucleotide sequence ID" value="NZ_WBZC01000010.1"/>
</dbReference>
<dbReference type="CDD" id="cd00616">
    <property type="entry name" value="AHBA_syn"/>
    <property type="match status" value="1"/>
</dbReference>
<evidence type="ECO:0000256" key="3">
    <source>
        <dbReference type="PIRSR" id="PIRSR000390-1"/>
    </source>
</evidence>
<dbReference type="FunFam" id="3.40.640.10:FF:000089">
    <property type="entry name" value="Aminotransferase, DegT/DnrJ/EryC1/StrS family"/>
    <property type="match status" value="1"/>
</dbReference>
<dbReference type="GO" id="GO:0000271">
    <property type="term" value="P:polysaccharide biosynthetic process"/>
    <property type="evidence" value="ECO:0007669"/>
    <property type="project" value="TreeGrafter"/>
</dbReference>
<keyword evidence="6" id="KW-0032">Aminotransferase</keyword>
<evidence type="ECO:0000256" key="4">
    <source>
        <dbReference type="PIRSR" id="PIRSR000390-2"/>
    </source>
</evidence>
<dbReference type="Pfam" id="PF01041">
    <property type="entry name" value="DegT_DnrJ_EryC1"/>
    <property type="match status" value="1"/>
</dbReference>
<evidence type="ECO:0000313" key="7">
    <source>
        <dbReference type="Proteomes" id="UP000432715"/>
    </source>
</evidence>
<dbReference type="PANTHER" id="PTHR30244">
    <property type="entry name" value="TRANSAMINASE"/>
    <property type="match status" value="1"/>
</dbReference>
<dbReference type="Gene3D" id="3.90.1150.10">
    <property type="entry name" value="Aspartate Aminotransferase, domain 1"/>
    <property type="match status" value="1"/>
</dbReference>